<protein>
    <submittedName>
        <fullName evidence="2">Uncharacterized protein</fullName>
    </submittedName>
</protein>
<dbReference type="Proteomes" id="UP000735302">
    <property type="component" value="Unassembled WGS sequence"/>
</dbReference>
<accession>A0AAV3XU44</accession>
<reference evidence="2 3" key="1">
    <citation type="journal article" date="2021" name="Elife">
        <title>Chloroplast acquisition without the gene transfer in kleptoplastic sea slugs, Plakobranchus ocellatus.</title>
        <authorList>
            <person name="Maeda T."/>
            <person name="Takahashi S."/>
            <person name="Yoshida T."/>
            <person name="Shimamura S."/>
            <person name="Takaki Y."/>
            <person name="Nagai Y."/>
            <person name="Toyoda A."/>
            <person name="Suzuki Y."/>
            <person name="Arimoto A."/>
            <person name="Ishii H."/>
            <person name="Satoh N."/>
            <person name="Nishiyama T."/>
            <person name="Hasebe M."/>
            <person name="Maruyama T."/>
            <person name="Minagawa J."/>
            <person name="Obokata J."/>
            <person name="Shigenobu S."/>
        </authorList>
    </citation>
    <scope>NUCLEOTIDE SEQUENCE [LARGE SCALE GENOMIC DNA]</scope>
</reference>
<keyword evidence="3" id="KW-1185">Reference proteome</keyword>
<dbReference type="AlphaFoldDB" id="A0AAV3XU44"/>
<evidence type="ECO:0000313" key="2">
    <source>
        <dbReference type="EMBL" id="GFN73612.1"/>
    </source>
</evidence>
<gene>
    <name evidence="2" type="ORF">PoB_000011800</name>
</gene>
<feature type="region of interest" description="Disordered" evidence="1">
    <location>
        <begin position="16"/>
        <end position="38"/>
    </location>
</feature>
<name>A0AAV3XU44_9GAST</name>
<evidence type="ECO:0000256" key="1">
    <source>
        <dbReference type="SAM" id="MobiDB-lite"/>
    </source>
</evidence>
<comment type="caution">
    <text evidence="2">The sequence shown here is derived from an EMBL/GenBank/DDBJ whole genome shotgun (WGS) entry which is preliminary data.</text>
</comment>
<evidence type="ECO:0000313" key="3">
    <source>
        <dbReference type="Proteomes" id="UP000735302"/>
    </source>
</evidence>
<organism evidence="2 3">
    <name type="scientific">Plakobranchus ocellatus</name>
    <dbReference type="NCBI Taxonomy" id="259542"/>
    <lineage>
        <taxon>Eukaryota</taxon>
        <taxon>Metazoa</taxon>
        <taxon>Spiralia</taxon>
        <taxon>Lophotrochozoa</taxon>
        <taxon>Mollusca</taxon>
        <taxon>Gastropoda</taxon>
        <taxon>Heterobranchia</taxon>
        <taxon>Euthyneura</taxon>
        <taxon>Panpulmonata</taxon>
        <taxon>Sacoglossa</taxon>
        <taxon>Placobranchoidea</taxon>
        <taxon>Plakobranchidae</taxon>
        <taxon>Plakobranchus</taxon>
    </lineage>
</organism>
<feature type="compositionally biased region" description="Gly residues" evidence="1">
    <location>
        <begin position="20"/>
        <end position="35"/>
    </location>
</feature>
<sequence length="119" mass="11741">MVVVVGGGGWSDSGSRFSDGGYGGDGSRVGGGNVRGSGDSNKGYSGNCIANGDGSGDGGGNADQLGRAVCMRAKTIDFAIDPTALILVTNSRAKPGLQRTCLGFAGTFVSQVRAPPTAP</sequence>
<proteinExistence type="predicted"/>
<dbReference type="EMBL" id="BLXT01000014">
    <property type="protein sequence ID" value="GFN73612.1"/>
    <property type="molecule type" value="Genomic_DNA"/>
</dbReference>